<evidence type="ECO:0000313" key="1">
    <source>
        <dbReference type="EMBL" id="MBO0133653.1"/>
    </source>
</evidence>
<organism evidence="1 2">
    <name type="scientific">Agrobacterium burrii</name>
    <dbReference type="NCBI Taxonomy" id="2815339"/>
    <lineage>
        <taxon>Bacteria</taxon>
        <taxon>Pseudomonadati</taxon>
        <taxon>Pseudomonadota</taxon>
        <taxon>Alphaproteobacteria</taxon>
        <taxon>Hyphomicrobiales</taxon>
        <taxon>Rhizobiaceae</taxon>
        <taxon>Rhizobium/Agrobacterium group</taxon>
        <taxon>Agrobacterium</taxon>
        <taxon>Agrobacterium tumefaciens complex</taxon>
    </lineage>
</organism>
<accession>A0ABS3EP24</accession>
<protein>
    <submittedName>
        <fullName evidence="1">Uncharacterized protein</fullName>
    </submittedName>
</protein>
<dbReference type="Proteomes" id="UP000664699">
    <property type="component" value="Unassembled WGS sequence"/>
</dbReference>
<evidence type="ECO:0000313" key="2">
    <source>
        <dbReference type="Proteomes" id="UP000664699"/>
    </source>
</evidence>
<name>A0ABS3EP24_9HYPH</name>
<sequence length="149" mass="16288">MKNHPMAINMTNFIIYLLHPAKDAPGGWCPAVFQAPALAKIMVWIRPFFVVRDGDRVAEAFDDFLRDGLPQPDAGDRFAPRKVRPEEGTAIFGVSAPLQVAVQSEPSPQAMEQAGPQSAVARCGAVGGVNPPLPRTPKIRPEIRPCFFR</sequence>
<comment type="caution">
    <text evidence="1">The sequence shown here is derived from an EMBL/GenBank/DDBJ whole genome shotgun (WGS) entry which is preliminary data.</text>
</comment>
<dbReference type="EMBL" id="JAFLNA010000015">
    <property type="protein sequence ID" value="MBO0133653.1"/>
    <property type="molecule type" value="Genomic_DNA"/>
</dbReference>
<gene>
    <name evidence="1" type="ORF">JZX89_23205</name>
</gene>
<reference evidence="1 2" key="1">
    <citation type="submission" date="2021-03" db="EMBL/GenBank/DDBJ databases">
        <title>Whole genome sequence of Agrobacterium sp. strain Rnr.</title>
        <authorList>
            <person name="Mafakheri H."/>
            <person name="Taghavi S.M."/>
            <person name="Nemanja K."/>
            <person name="Osdaghi E."/>
        </authorList>
    </citation>
    <scope>NUCLEOTIDE SEQUENCE [LARGE SCALE GENOMIC DNA]</scope>
    <source>
        <strain evidence="1 2">Rnr</strain>
    </source>
</reference>
<proteinExistence type="predicted"/>
<keyword evidence="2" id="KW-1185">Reference proteome</keyword>